<protein>
    <submittedName>
        <fullName evidence="1">Uncharacterized protein</fullName>
    </submittedName>
</protein>
<evidence type="ECO:0000313" key="2">
    <source>
        <dbReference type="Proteomes" id="UP000308271"/>
    </source>
</evidence>
<dbReference type="AlphaFoldDB" id="A0A5C4RZ31"/>
<sequence length="89" mass="10332">MEITFNITRPFEKDIKKLDVKEKGRVEAAIDRYAATFDTNLDVFTQHIYRPHKINMPEGLDSSLYVLRASPQIRVLRRISWVRASAVPS</sequence>
<dbReference type="RefSeq" id="WP_139457875.1">
    <property type="nucleotide sequence ID" value="NZ_VDCH01000042.1"/>
</dbReference>
<organism evidence="1 2">
    <name type="scientific">Chlorobaculum thiosulfatiphilum</name>
    <name type="common">Chlorobium limicola f.sp. thiosulfatophilum</name>
    <dbReference type="NCBI Taxonomy" id="115852"/>
    <lineage>
        <taxon>Bacteria</taxon>
        <taxon>Pseudomonadati</taxon>
        <taxon>Chlorobiota</taxon>
        <taxon>Chlorobiia</taxon>
        <taxon>Chlorobiales</taxon>
        <taxon>Chlorobiaceae</taxon>
        <taxon>Chlorobaculum</taxon>
    </lineage>
</organism>
<dbReference type="EMBL" id="VDCH01000042">
    <property type="protein sequence ID" value="TNJ36295.1"/>
    <property type="molecule type" value="Genomic_DNA"/>
</dbReference>
<dbReference type="Proteomes" id="UP000308271">
    <property type="component" value="Unassembled WGS sequence"/>
</dbReference>
<dbReference type="OrthoDB" id="573553at2"/>
<proteinExistence type="predicted"/>
<keyword evidence="2" id="KW-1185">Reference proteome</keyword>
<gene>
    <name evidence="1" type="ORF">FGF66_12045</name>
</gene>
<reference evidence="1 2" key="1">
    <citation type="submission" date="2019-05" db="EMBL/GenBank/DDBJ databases">
        <title>Draft Whole-Genome sequence of the green sulfur bacterium Chlorobaculum thiosulfatiphilum DSM 249.</title>
        <authorList>
            <person name="Meyer T.E."/>
            <person name="Kyndt J.A."/>
        </authorList>
    </citation>
    <scope>NUCLEOTIDE SEQUENCE [LARGE SCALE GENOMIC DNA]</scope>
    <source>
        <strain evidence="1 2">DSM 249</strain>
    </source>
</reference>
<evidence type="ECO:0000313" key="1">
    <source>
        <dbReference type="EMBL" id="TNJ36295.1"/>
    </source>
</evidence>
<name>A0A5C4RZ31_CHLTI</name>
<accession>A0A5C4RZ31</accession>
<comment type="caution">
    <text evidence="1">The sequence shown here is derived from an EMBL/GenBank/DDBJ whole genome shotgun (WGS) entry which is preliminary data.</text>
</comment>